<keyword evidence="2" id="KW-1185">Reference proteome</keyword>
<accession>A0A9N9I506</accession>
<protein>
    <submittedName>
        <fullName evidence="1">2846_t:CDS:1</fullName>
    </submittedName>
</protein>
<dbReference type="AlphaFoldDB" id="A0A9N9I506"/>
<dbReference type="EMBL" id="CAJVPP010013409">
    <property type="protein sequence ID" value="CAG8720914.1"/>
    <property type="molecule type" value="Genomic_DNA"/>
</dbReference>
<evidence type="ECO:0000313" key="1">
    <source>
        <dbReference type="EMBL" id="CAG8720914.1"/>
    </source>
</evidence>
<feature type="non-terminal residue" evidence="1">
    <location>
        <position position="1"/>
    </location>
</feature>
<reference evidence="1" key="1">
    <citation type="submission" date="2021-06" db="EMBL/GenBank/DDBJ databases">
        <authorList>
            <person name="Kallberg Y."/>
            <person name="Tangrot J."/>
            <person name="Rosling A."/>
        </authorList>
    </citation>
    <scope>NUCLEOTIDE SEQUENCE</scope>
    <source>
        <strain evidence="1">87-6 pot B 2015</strain>
    </source>
</reference>
<evidence type="ECO:0000313" key="2">
    <source>
        <dbReference type="Proteomes" id="UP000789375"/>
    </source>
</evidence>
<sequence length="150" mass="17401">FKEALKLPRGCQVKDVHSQTKNQIHLEGANTIIKCGYDISIGLNATPVIWIKTKIKFIDFKKSQAMGELFLIDKLHPTHSMTVLTDIKKLITHTTVSVPSLLKKIKIFKRIEINEDRMSEIIDNLSEQELFNMDIRNRLRLLRDYVRLAE</sequence>
<comment type="caution">
    <text evidence="1">The sequence shown here is derived from an EMBL/GenBank/DDBJ whole genome shotgun (WGS) entry which is preliminary data.</text>
</comment>
<proteinExistence type="predicted"/>
<name>A0A9N9I506_FUNMO</name>
<dbReference type="Proteomes" id="UP000789375">
    <property type="component" value="Unassembled WGS sequence"/>
</dbReference>
<organism evidence="1 2">
    <name type="scientific">Funneliformis mosseae</name>
    <name type="common">Endomycorrhizal fungus</name>
    <name type="synonym">Glomus mosseae</name>
    <dbReference type="NCBI Taxonomy" id="27381"/>
    <lineage>
        <taxon>Eukaryota</taxon>
        <taxon>Fungi</taxon>
        <taxon>Fungi incertae sedis</taxon>
        <taxon>Mucoromycota</taxon>
        <taxon>Glomeromycotina</taxon>
        <taxon>Glomeromycetes</taxon>
        <taxon>Glomerales</taxon>
        <taxon>Glomeraceae</taxon>
        <taxon>Funneliformis</taxon>
    </lineage>
</organism>
<gene>
    <name evidence="1" type="ORF">FMOSSE_LOCUS14988</name>
</gene>